<evidence type="ECO:0000256" key="3">
    <source>
        <dbReference type="ARBA" id="ARBA00023125"/>
    </source>
</evidence>
<sequence length="219" mass="23731">MLSIVLAEDNLLVREGVRGVLSSGEGLQVVAACADADELRIAIKEYEPDVVVTDIHMPPGLSDEGIQVARELRRDMPHIGVVVLSSRDDPQHALDLLEHGSAGRAYLLKERVAEPGQLLNAVFEVARGGSVIDPQVVENLVRGGSRSPGSTLDKLTPREMEVLGEMAQGRTNSAIAQRLFLTVRGVERHINALFAKLGMSADADAHHRVRAVLLYLSEH</sequence>
<evidence type="ECO:0000259" key="7">
    <source>
        <dbReference type="PROSITE" id="PS50110"/>
    </source>
</evidence>
<evidence type="ECO:0000259" key="6">
    <source>
        <dbReference type="PROSITE" id="PS50043"/>
    </source>
</evidence>
<dbReference type="SMART" id="SM00448">
    <property type="entry name" value="REC"/>
    <property type="match status" value="1"/>
</dbReference>
<dbReference type="Proteomes" id="UP000268084">
    <property type="component" value="Chromosome"/>
</dbReference>
<dbReference type="KEGG" id="nak:EH165_01120"/>
<reference evidence="8 9" key="1">
    <citation type="submission" date="2018-11" db="EMBL/GenBank/DDBJ databases">
        <authorList>
            <person name="Da X."/>
        </authorList>
    </citation>
    <scope>NUCLEOTIDE SEQUENCE [LARGE SCALE GENOMIC DNA]</scope>
    <source>
        <strain evidence="8 9">S14-144</strain>
    </source>
</reference>
<keyword evidence="4" id="KW-0804">Transcription</keyword>
<dbReference type="Pfam" id="PF00072">
    <property type="entry name" value="Response_reg"/>
    <property type="match status" value="1"/>
</dbReference>
<dbReference type="RefSeq" id="WP_124797659.1">
    <property type="nucleotide sequence ID" value="NZ_CP034170.1"/>
</dbReference>
<dbReference type="SUPFAM" id="SSF52172">
    <property type="entry name" value="CheY-like"/>
    <property type="match status" value="1"/>
</dbReference>
<dbReference type="Gene3D" id="3.40.50.2300">
    <property type="match status" value="1"/>
</dbReference>
<dbReference type="InterPro" id="IPR000792">
    <property type="entry name" value="Tscrpt_reg_LuxR_C"/>
</dbReference>
<dbReference type="AlphaFoldDB" id="A0A3G8ZQY7"/>
<dbReference type="InterPro" id="IPR039420">
    <property type="entry name" value="WalR-like"/>
</dbReference>
<proteinExistence type="predicted"/>
<organism evidence="8 9">
    <name type="scientific">Nakamurella antarctica</name>
    <dbReference type="NCBI Taxonomy" id="1902245"/>
    <lineage>
        <taxon>Bacteria</taxon>
        <taxon>Bacillati</taxon>
        <taxon>Actinomycetota</taxon>
        <taxon>Actinomycetes</taxon>
        <taxon>Nakamurellales</taxon>
        <taxon>Nakamurellaceae</taxon>
        <taxon>Nakamurella</taxon>
    </lineage>
</organism>
<dbReference type="InterPro" id="IPR011006">
    <property type="entry name" value="CheY-like_superfamily"/>
</dbReference>
<evidence type="ECO:0000256" key="2">
    <source>
        <dbReference type="ARBA" id="ARBA00023015"/>
    </source>
</evidence>
<dbReference type="GO" id="GO:0000160">
    <property type="term" value="P:phosphorelay signal transduction system"/>
    <property type="evidence" value="ECO:0007669"/>
    <property type="project" value="InterPro"/>
</dbReference>
<keyword evidence="2" id="KW-0805">Transcription regulation</keyword>
<dbReference type="SUPFAM" id="SSF46894">
    <property type="entry name" value="C-terminal effector domain of the bipartite response regulators"/>
    <property type="match status" value="1"/>
</dbReference>
<keyword evidence="1 5" id="KW-0597">Phosphoprotein</keyword>
<reference evidence="8 9" key="2">
    <citation type="submission" date="2018-12" db="EMBL/GenBank/DDBJ databases">
        <title>Nakamurella antarcticus sp. nov., isolated from Antarctica South Shetland Islands soil.</title>
        <authorList>
            <person name="Peng F."/>
        </authorList>
    </citation>
    <scope>NUCLEOTIDE SEQUENCE [LARGE SCALE GENOMIC DNA]</scope>
    <source>
        <strain evidence="8 9">S14-144</strain>
    </source>
</reference>
<dbReference type="PANTHER" id="PTHR43214:SF24">
    <property type="entry name" value="TRANSCRIPTIONAL REGULATORY PROTEIN NARL-RELATED"/>
    <property type="match status" value="1"/>
</dbReference>
<dbReference type="InterPro" id="IPR016032">
    <property type="entry name" value="Sig_transdc_resp-reg_C-effctor"/>
</dbReference>
<evidence type="ECO:0000256" key="1">
    <source>
        <dbReference type="ARBA" id="ARBA00022553"/>
    </source>
</evidence>
<dbReference type="GO" id="GO:0003677">
    <property type="term" value="F:DNA binding"/>
    <property type="evidence" value="ECO:0007669"/>
    <property type="project" value="UniProtKB-KW"/>
</dbReference>
<evidence type="ECO:0000256" key="5">
    <source>
        <dbReference type="PROSITE-ProRule" id="PRU00169"/>
    </source>
</evidence>
<keyword evidence="3 8" id="KW-0238">DNA-binding</keyword>
<evidence type="ECO:0000313" key="8">
    <source>
        <dbReference type="EMBL" id="AZI56974.1"/>
    </source>
</evidence>
<dbReference type="InterPro" id="IPR001789">
    <property type="entry name" value="Sig_transdc_resp-reg_receiver"/>
</dbReference>
<dbReference type="OrthoDB" id="9808843at2"/>
<dbReference type="CDD" id="cd17535">
    <property type="entry name" value="REC_NarL-like"/>
    <property type="match status" value="1"/>
</dbReference>
<dbReference type="GO" id="GO:0006355">
    <property type="term" value="P:regulation of DNA-templated transcription"/>
    <property type="evidence" value="ECO:0007669"/>
    <property type="project" value="InterPro"/>
</dbReference>
<dbReference type="SMART" id="SM00421">
    <property type="entry name" value="HTH_LUXR"/>
    <property type="match status" value="1"/>
</dbReference>
<dbReference type="PANTHER" id="PTHR43214">
    <property type="entry name" value="TWO-COMPONENT RESPONSE REGULATOR"/>
    <property type="match status" value="1"/>
</dbReference>
<dbReference type="PRINTS" id="PR00038">
    <property type="entry name" value="HTHLUXR"/>
</dbReference>
<dbReference type="CDD" id="cd06170">
    <property type="entry name" value="LuxR_C_like"/>
    <property type="match status" value="1"/>
</dbReference>
<gene>
    <name evidence="8" type="ORF">EH165_01120</name>
</gene>
<feature type="modified residue" description="4-aspartylphosphate" evidence="5">
    <location>
        <position position="54"/>
    </location>
</feature>
<dbReference type="PROSITE" id="PS50110">
    <property type="entry name" value="RESPONSE_REGULATORY"/>
    <property type="match status" value="1"/>
</dbReference>
<dbReference type="EMBL" id="CP034170">
    <property type="protein sequence ID" value="AZI56974.1"/>
    <property type="molecule type" value="Genomic_DNA"/>
</dbReference>
<protein>
    <submittedName>
        <fullName evidence="8">DNA-binding response regulator</fullName>
    </submittedName>
</protein>
<feature type="domain" description="Response regulatory" evidence="7">
    <location>
        <begin position="3"/>
        <end position="124"/>
    </location>
</feature>
<evidence type="ECO:0000313" key="9">
    <source>
        <dbReference type="Proteomes" id="UP000268084"/>
    </source>
</evidence>
<feature type="domain" description="HTH luxR-type" evidence="6">
    <location>
        <begin position="148"/>
        <end position="213"/>
    </location>
</feature>
<dbReference type="InterPro" id="IPR058245">
    <property type="entry name" value="NreC/VraR/RcsB-like_REC"/>
</dbReference>
<accession>A0A3G8ZQY7</accession>
<dbReference type="Pfam" id="PF00196">
    <property type="entry name" value="GerE"/>
    <property type="match status" value="1"/>
</dbReference>
<dbReference type="PROSITE" id="PS50043">
    <property type="entry name" value="HTH_LUXR_2"/>
    <property type="match status" value="1"/>
</dbReference>
<name>A0A3G8ZQY7_9ACTN</name>
<keyword evidence="9" id="KW-1185">Reference proteome</keyword>
<evidence type="ECO:0000256" key="4">
    <source>
        <dbReference type="ARBA" id="ARBA00023163"/>
    </source>
</evidence>